<evidence type="ECO:0000256" key="5">
    <source>
        <dbReference type="HAMAP-Rule" id="MF_00113"/>
    </source>
</evidence>
<dbReference type="Gene3D" id="3.40.1780.10">
    <property type="entry name" value="QueA-like"/>
    <property type="match status" value="1"/>
</dbReference>
<keyword evidence="2 5" id="KW-0808">Transferase</keyword>
<dbReference type="GO" id="GO:0005737">
    <property type="term" value="C:cytoplasm"/>
    <property type="evidence" value="ECO:0007669"/>
    <property type="project" value="UniProtKB-SubCell"/>
</dbReference>
<dbReference type="AlphaFoldDB" id="A0A1M5VB44"/>
<reference evidence="6 7" key="1">
    <citation type="submission" date="2016-11" db="EMBL/GenBank/DDBJ databases">
        <authorList>
            <person name="Jaros S."/>
            <person name="Januszkiewicz K."/>
            <person name="Wedrychowicz H."/>
        </authorList>
    </citation>
    <scope>NUCLEOTIDE SEQUENCE [LARGE SCALE GENOMIC DNA]</scope>
    <source>
        <strain evidence="6 7">DSM 9705</strain>
    </source>
</reference>
<protein>
    <recommendedName>
        <fullName evidence="5">S-adenosylmethionine:tRNA ribosyltransferase-isomerase</fullName>
        <ecNumber evidence="5">2.4.99.17</ecNumber>
    </recommendedName>
    <alternativeName>
        <fullName evidence="5">Queuosine biosynthesis protein QueA</fullName>
    </alternativeName>
</protein>
<comment type="subcellular location">
    <subcellularLocation>
        <location evidence="5">Cytoplasm</location>
    </subcellularLocation>
</comment>
<comment type="subunit">
    <text evidence="5">Monomer.</text>
</comment>
<keyword evidence="1 5" id="KW-0963">Cytoplasm</keyword>
<dbReference type="InterPro" id="IPR036100">
    <property type="entry name" value="QueA_sf"/>
</dbReference>
<proteinExistence type="inferred from homology"/>
<dbReference type="OrthoDB" id="9805933at2"/>
<dbReference type="HAMAP" id="MF_00113">
    <property type="entry name" value="QueA"/>
    <property type="match status" value="1"/>
</dbReference>
<dbReference type="InterPro" id="IPR042119">
    <property type="entry name" value="QueA_dom2"/>
</dbReference>
<evidence type="ECO:0000313" key="6">
    <source>
        <dbReference type="EMBL" id="SHH72143.1"/>
    </source>
</evidence>
<keyword evidence="4 5" id="KW-0671">Queuosine biosynthesis</keyword>
<dbReference type="NCBIfam" id="NF001140">
    <property type="entry name" value="PRK00147.1"/>
    <property type="match status" value="1"/>
</dbReference>
<dbReference type="Proteomes" id="UP000184139">
    <property type="component" value="Unassembled WGS sequence"/>
</dbReference>
<comment type="pathway">
    <text evidence="5">tRNA modification; tRNA-queuosine biosynthesis.</text>
</comment>
<dbReference type="Gene3D" id="2.40.10.240">
    <property type="entry name" value="QueA-like"/>
    <property type="match status" value="1"/>
</dbReference>
<organism evidence="6 7">
    <name type="scientific">Desulfofustis glycolicus DSM 9705</name>
    <dbReference type="NCBI Taxonomy" id="1121409"/>
    <lineage>
        <taxon>Bacteria</taxon>
        <taxon>Pseudomonadati</taxon>
        <taxon>Thermodesulfobacteriota</taxon>
        <taxon>Desulfobulbia</taxon>
        <taxon>Desulfobulbales</taxon>
        <taxon>Desulfocapsaceae</taxon>
        <taxon>Desulfofustis</taxon>
    </lineage>
</organism>
<dbReference type="EMBL" id="FQXS01000007">
    <property type="protein sequence ID" value="SHH72143.1"/>
    <property type="molecule type" value="Genomic_DNA"/>
</dbReference>
<dbReference type="PANTHER" id="PTHR30307">
    <property type="entry name" value="S-ADENOSYLMETHIONINE:TRNA RIBOSYLTRANSFERASE-ISOMERASE"/>
    <property type="match status" value="1"/>
</dbReference>
<keyword evidence="3 5" id="KW-0949">S-adenosyl-L-methionine</keyword>
<dbReference type="RefSeq" id="WP_073374990.1">
    <property type="nucleotide sequence ID" value="NZ_FQXS01000007.1"/>
</dbReference>
<keyword evidence="6" id="KW-0413">Isomerase</keyword>
<evidence type="ECO:0000256" key="3">
    <source>
        <dbReference type="ARBA" id="ARBA00022691"/>
    </source>
</evidence>
<dbReference type="Pfam" id="PF02547">
    <property type="entry name" value="Queuosine_synth"/>
    <property type="match status" value="1"/>
</dbReference>
<comment type="catalytic activity">
    <reaction evidence="5">
        <text>7-aminomethyl-7-carbaguanosine(34) in tRNA + S-adenosyl-L-methionine = epoxyqueuosine(34) in tRNA + adenine + L-methionine + 2 H(+)</text>
        <dbReference type="Rhea" id="RHEA:32155"/>
        <dbReference type="Rhea" id="RHEA-COMP:10342"/>
        <dbReference type="Rhea" id="RHEA-COMP:18582"/>
        <dbReference type="ChEBI" id="CHEBI:15378"/>
        <dbReference type="ChEBI" id="CHEBI:16708"/>
        <dbReference type="ChEBI" id="CHEBI:57844"/>
        <dbReference type="ChEBI" id="CHEBI:59789"/>
        <dbReference type="ChEBI" id="CHEBI:82833"/>
        <dbReference type="ChEBI" id="CHEBI:194443"/>
        <dbReference type="EC" id="2.4.99.17"/>
    </reaction>
</comment>
<dbReference type="GO" id="GO:0008616">
    <property type="term" value="P:tRNA queuosine(34) biosynthetic process"/>
    <property type="evidence" value="ECO:0007669"/>
    <property type="project" value="UniProtKB-UniRule"/>
</dbReference>
<dbReference type="InterPro" id="IPR042118">
    <property type="entry name" value="QueA_dom1"/>
</dbReference>
<dbReference type="InterPro" id="IPR003699">
    <property type="entry name" value="QueA"/>
</dbReference>
<comment type="function">
    <text evidence="5">Transfers and isomerizes the ribose moiety from AdoMet to the 7-aminomethyl group of 7-deazaguanine (preQ1-tRNA) to give epoxyqueuosine (oQ-tRNA).</text>
</comment>
<gene>
    <name evidence="5" type="primary">queA</name>
    <name evidence="6" type="ORF">SAMN02745124_01612</name>
</gene>
<dbReference type="SUPFAM" id="SSF111337">
    <property type="entry name" value="QueA-like"/>
    <property type="match status" value="1"/>
</dbReference>
<comment type="similarity">
    <text evidence="5">Belongs to the QueA family.</text>
</comment>
<name>A0A1M5VB44_9BACT</name>
<evidence type="ECO:0000256" key="4">
    <source>
        <dbReference type="ARBA" id="ARBA00022785"/>
    </source>
</evidence>
<dbReference type="GO" id="GO:0051075">
    <property type="term" value="F:S-adenosylmethionine:tRNA ribosyltransferase-isomerase activity"/>
    <property type="evidence" value="ECO:0007669"/>
    <property type="project" value="UniProtKB-EC"/>
</dbReference>
<dbReference type="UniPathway" id="UPA00392"/>
<dbReference type="NCBIfam" id="TIGR00113">
    <property type="entry name" value="queA"/>
    <property type="match status" value="1"/>
</dbReference>
<sequence>MQEDLTLAAYDYDLPESHIAHYPANRRDDSRLLVLNRATGVRRHLHFRDIVTFFQPGDLLVVNDTKVFPARLFGTKESGGKAELFLLSYPAPVSGEKTDGAVRFDSEALIRSSRRPAIGSRIIVSDSCSCRVLAHRGGGKWLVRLAISATGGLDQLLGEAGHIPLPPYIKRPAGPTVEDKRRYQTVYANRPGAVAAPTAGLHFTTDLLMALTARGVRQTTITLHVGYGTFAPVQSEDIRDHHIHREFIDISEETAELVAATKQDGARVWAVGTTTVRALEYAALGTGSIEPVCGWCDLYITPGFSFQVTDHLLTNFHLPRSSLLFLVAALCGRDRLLACYREAIDRGYRFYSYGDAMAIIG</sequence>
<evidence type="ECO:0000256" key="2">
    <source>
        <dbReference type="ARBA" id="ARBA00022679"/>
    </source>
</evidence>
<evidence type="ECO:0000313" key="7">
    <source>
        <dbReference type="Proteomes" id="UP000184139"/>
    </source>
</evidence>
<dbReference type="PANTHER" id="PTHR30307:SF0">
    <property type="entry name" value="S-ADENOSYLMETHIONINE:TRNA RIBOSYLTRANSFERASE-ISOMERASE"/>
    <property type="match status" value="1"/>
</dbReference>
<dbReference type="STRING" id="1121409.SAMN02745124_01612"/>
<accession>A0A1M5VB44</accession>
<keyword evidence="7" id="KW-1185">Reference proteome</keyword>
<evidence type="ECO:0000256" key="1">
    <source>
        <dbReference type="ARBA" id="ARBA00022490"/>
    </source>
</evidence>
<dbReference type="EC" id="2.4.99.17" evidence="5"/>